<accession>A0A9J6FX11</accession>
<dbReference type="OMA" id="METCSAT"/>
<dbReference type="InterPro" id="IPR042509">
    <property type="entry name" value="ZCCHC3"/>
</dbReference>
<dbReference type="SUPFAM" id="SSF57756">
    <property type="entry name" value="Retrovirus zinc finger-like domains"/>
    <property type="match status" value="1"/>
</dbReference>
<dbReference type="EMBL" id="JABSTR010000004">
    <property type="protein sequence ID" value="KAH9366580.1"/>
    <property type="molecule type" value="Genomic_DNA"/>
</dbReference>
<keyword evidence="3" id="KW-1185">Reference proteome</keyword>
<gene>
    <name evidence="2" type="ORF">HPB48_022678</name>
</gene>
<dbReference type="GO" id="GO:0008270">
    <property type="term" value="F:zinc ion binding"/>
    <property type="evidence" value="ECO:0007669"/>
    <property type="project" value="InterPro"/>
</dbReference>
<name>A0A9J6FX11_HAELO</name>
<dbReference type="OrthoDB" id="6494660at2759"/>
<feature type="region of interest" description="Disordered" evidence="1">
    <location>
        <begin position="267"/>
        <end position="414"/>
    </location>
</feature>
<dbReference type="GO" id="GO:0003690">
    <property type="term" value="F:double-stranded DNA binding"/>
    <property type="evidence" value="ECO:0007669"/>
    <property type="project" value="InterPro"/>
</dbReference>
<evidence type="ECO:0000313" key="2">
    <source>
        <dbReference type="EMBL" id="KAH9366580.1"/>
    </source>
</evidence>
<reference evidence="2 3" key="1">
    <citation type="journal article" date="2020" name="Cell">
        <title>Large-Scale Comparative Analyses of Tick Genomes Elucidate Their Genetic Diversity and Vector Capacities.</title>
        <authorList>
            <consortium name="Tick Genome and Microbiome Consortium (TIGMIC)"/>
            <person name="Jia N."/>
            <person name="Wang J."/>
            <person name="Shi W."/>
            <person name="Du L."/>
            <person name="Sun Y."/>
            <person name="Zhan W."/>
            <person name="Jiang J.F."/>
            <person name="Wang Q."/>
            <person name="Zhang B."/>
            <person name="Ji P."/>
            <person name="Bell-Sakyi L."/>
            <person name="Cui X.M."/>
            <person name="Yuan T.T."/>
            <person name="Jiang B.G."/>
            <person name="Yang W.F."/>
            <person name="Lam T.T."/>
            <person name="Chang Q.C."/>
            <person name="Ding S.J."/>
            <person name="Wang X.J."/>
            <person name="Zhu J.G."/>
            <person name="Ruan X.D."/>
            <person name="Zhao L."/>
            <person name="Wei J.T."/>
            <person name="Ye R.Z."/>
            <person name="Que T.C."/>
            <person name="Du C.H."/>
            <person name="Zhou Y.H."/>
            <person name="Cheng J.X."/>
            <person name="Dai P.F."/>
            <person name="Guo W.B."/>
            <person name="Han X.H."/>
            <person name="Huang E.J."/>
            <person name="Li L.F."/>
            <person name="Wei W."/>
            <person name="Gao Y.C."/>
            <person name="Liu J.Z."/>
            <person name="Shao H.Z."/>
            <person name="Wang X."/>
            <person name="Wang C.C."/>
            <person name="Yang T.C."/>
            <person name="Huo Q.B."/>
            <person name="Li W."/>
            <person name="Chen H.Y."/>
            <person name="Chen S.E."/>
            <person name="Zhou L.G."/>
            <person name="Ni X.B."/>
            <person name="Tian J.H."/>
            <person name="Sheng Y."/>
            <person name="Liu T."/>
            <person name="Pan Y.S."/>
            <person name="Xia L.Y."/>
            <person name="Li J."/>
            <person name="Zhao F."/>
            <person name="Cao W.C."/>
        </authorList>
    </citation>
    <scope>NUCLEOTIDE SEQUENCE [LARGE SCALE GENOMIC DNA]</scope>
    <source>
        <strain evidence="2">HaeL-2018</strain>
    </source>
</reference>
<feature type="compositionally biased region" description="Basic residues" evidence="1">
    <location>
        <begin position="339"/>
        <end position="361"/>
    </location>
</feature>
<dbReference type="PANTHER" id="PTHR22639:SF3">
    <property type="entry name" value="ZINC FINGER CCHC DOMAIN-CONTAINING PROTEIN 3"/>
    <property type="match status" value="1"/>
</dbReference>
<dbReference type="Proteomes" id="UP000821853">
    <property type="component" value="Chromosome 2"/>
</dbReference>
<sequence length="414" mass="45927">MHKDGSSRAEGASAPNRSSAPPEVPAARTGYRTLLPTLPTGKLSENSMFLHGDPSARPYKIDDVAAALSAVTDLKKITGLGPFQFNHVWMVTFQSPEEMKELASKGEIEAKGKRCLVIDPNNQEKTVKLHWVPTTVPNELLVHHLERFGVVKSVSFEKWRRPNMDHMGSTTRVVQIVPRDANSLDAIPDQVTIYGNLVLIEVPGRPAMCLRCQLRGHMRRQCTTPWCRVCRTFRHDSAACVQSYAAKARGKRAEQPLDEFMDIEEMQETTNPQPSSQSKGIQPAKENERNEGADNVSPPGETLDTAAGKEGGVPDLPLENAQPQPPAPFFKTPPEPSKNRQRRGKTSRKPAEKKRTRRGAHQRPVPLHLSSQPGSTSREKSRNTTSGTSQASRHHPRRSGGEEAHHKRRTTENS</sequence>
<dbReference type="VEuPathDB" id="VectorBase:HLOH_061675"/>
<feature type="compositionally biased region" description="Pro residues" evidence="1">
    <location>
        <begin position="323"/>
        <end position="336"/>
    </location>
</feature>
<dbReference type="AlphaFoldDB" id="A0A9J6FX11"/>
<comment type="caution">
    <text evidence="2">The sequence shown here is derived from an EMBL/GenBank/DDBJ whole genome shotgun (WGS) entry which is preliminary data.</text>
</comment>
<evidence type="ECO:0000256" key="1">
    <source>
        <dbReference type="SAM" id="MobiDB-lite"/>
    </source>
</evidence>
<evidence type="ECO:0000313" key="3">
    <source>
        <dbReference type="Proteomes" id="UP000821853"/>
    </source>
</evidence>
<protein>
    <recommendedName>
        <fullName evidence="4">CCHC-type domain-containing protein</fullName>
    </recommendedName>
</protein>
<evidence type="ECO:0008006" key="4">
    <source>
        <dbReference type="Google" id="ProtNLM"/>
    </source>
</evidence>
<organism evidence="2 3">
    <name type="scientific">Haemaphysalis longicornis</name>
    <name type="common">Bush tick</name>
    <dbReference type="NCBI Taxonomy" id="44386"/>
    <lineage>
        <taxon>Eukaryota</taxon>
        <taxon>Metazoa</taxon>
        <taxon>Ecdysozoa</taxon>
        <taxon>Arthropoda</taxon>
        <taxon>Chelicerata</taxon>
        <taxon>Arachnida</taxon>
        <taxon>Acari</taxon>
        <taxon>Parasitiformes</taxon>
        <taxon>Ixodida</taxon>
        <taxon>Ixodoidea</taxon>
        <taxon>Ixodidae</taxon>
        <taxon>Haemaphysalinae</taxon>
        <taxon>Haemaphysalis</taxon>
    </lineage>
</organism>
<dbReference type="PANTHER" id="PTHR22639">
    <property type="entry name" value="GAG-RELATED PROTEIN"/>
    <property type="match status" value="1"/>
</dbReference>
<feature type="region of interest" description="Disordered" evidence="1">
    <location>
        <begin position="1"/>
        <end position="29"/>
    </location>
</feature>
<proteinExistence type="predicted"/>
<dbReference type="GO" id="GO:0002218">
    <property type="term" value="P:activation of innate immune response"/>
    <property type="evidence" value="ECO:0007669"/>
    <property type="project" value="InterPro"/>
</dbReference>
<feature type="compositionally biased region" description="Polar residues" evidence="1">
    <location>
        <begin position="268"/>
        <end position="280"/>
    </location>
</feature>
<dbReference type="GO" id="GO:0003723">
    <property type="term" value="F:RNA binding"/>
    <property type="evidence" value="ECO:0007669"/>
    <property type="project" value="InterPro"/>
</dbReference>
<dbReference type="InterPro" id="IPR036875">
    <property type="entry name" value="Znf_CCHC_sf"/>
</dbReference>